<dbReference type="InterPro" id="IPR011006">
    <property type="entry name" value="CheY-like_superfamily"/>
</dbReference>
<dbReference type="PANTHER" id="PTHR48111">
    <property type="entry name" value="REGULATOR OF RPOS"/>
    <property type="match status" value="1"/>
</dbReference>
<keyword evidence="3" id="KW-0902">Two-component regulatory system</keyword>
<protein>
    <recommendedName>
        <fullName evidence="1">Phosphate regulon transcriptional regulatory protein PhoB</fullName>
    </recommendedName>
</protein>
<proteinExistence type="predicted"/>
<dbReference type="Proteomes" id="UP000199197">
    <property type="component" value="Unassembled WGS sequence"/>
</dbReference>
<organism evidence="10 11">
    <name type="scientific">Candidatus Chryseopegocella kryptomonas</name>
    <dbReference type="NCBI Taxonomy" id="1633643"/>
    <lineage>
        <taxon>Bacteria</taxon>
        <taxon>Pseudomonadati</taxon>
        <taxon>Candidatus Kryptoniota</taxon>
        <taxon>Candidatus Chryseopegocella</taxon>
    </lineage>
</organism>
<dbReference type="InterPro" id="IPR039420">
    <property type="entry name" value="WalR-like"/>
</dbReference>
<dbReference type="Gene3D" id="6.10.250.690">
    <property type="match status" value="1"/>
</dbReference>
<dbReference type="PROSITE" id="PS51755">
    <property type="entry name" value="OMPR_PHOB"/>
    <property type="match status" value="1"/>
</dbReference>
<dbReference type="GO" id="GO:0000976">
    <property type="term" value="F:transcription cis-regulatory region binding"/>
    <property type="evidence" value="ECO:0007669"/>
    <property type="project" value="TreeGrafter"/>
</dbReference>
<evidence type="ECO:0000313" key="10">
    <source>
        <dbReference type="EMBL" id="CUT00971.1"/>
    </source>
</evidence>
<keyword evidence="2 6" id="KW-0597">Phosphoprotein</keyword>
<dbReference type="OrthoDB" id="9790442at2"/>
<accession>A0A0N7MXB4</accession>
<feature type="domain" description="Response regulatory" evidence="8">
    <location>
        <begin position="4"/>
        <end position="120"/>
    </location>
</feature>
<dbReference type="AlphaFoldDB" id="A0A0N7MXB4"/>
<gene>
    <name evidence="10" type="ORF">JGI23_00957</name>
</gene>
<evidence type="ECO:0000256" key="3">
    <source>
        <dbReference type="ARBA" id="ARBA00023012"/>
    </source>
</evidence>
<dbReference type="SUPFAM" id="SSF46894">
    <property type="entry name" value="C-terminal effector domain of the bipartite response regulators"/>
    <property type="match status" value="1"/>
</dbReference>
<evidence type="ECO:0000259" key="9">
    <source>
        <dbReference type="PROSITE" id="PS51755"/>
    </source>
</evidence>
<dbReference type="RefSeq" id="WP_092349297.1">
    <property type="nucleotide sequence ID" value="NZ_CZVW01000008.1"/>
</dbReference>
<dbReference type="SUPFAM" id="SSF52172">
    <property type="entry name" value="CheY-like"/>
    <property type="match status" value="1"/>
</dbReference>
<evidence type="ECO:0000256" key="5">
    <source>
        <dbReference type="ARBA" id="ARBA00024735"/>
    </source>
</evidence>
<keyword evidence="11" id="KW-1185">Reference proteome</keyword>
<dbReference type="InterPro" id="IPR036388">
    <property type="entry name" value="WH-like_DNA-bd_sf"/>
</dbReference>
<name>A0A0N7MXB4_9BACT</name>
<comment type="function">
    <text evidence="5">This protein is a positive regulator for the phosphate regulon. Transcription of this operon is positively regulated by PhoB and PhoR when phosphate is limited.</text>
</comment>
<dbReference type="GO" id="GO:0000156">
    <property type="term" value="F:phosphorelay response regulator activity"/>
    <property type="evidence" value="ECO:0007669"/>
    <property type="project" value="TreeGrafter"/>
</dbReference>
<evidence type="ECO:0000256" key="4">
    <source>
        <dbReference type="ARBA" id="ARBA00023125"/>
    </source>
</evidence>
<dbReference type="InterPro" id="IPR001867">
    <property type="entry name" value="OmpR/PhoB-type_DNA-bd"/>
</dbReference>
<evidence type="ECO:0000313" key="11">
    <source>
        <dbReference type="Proteomes" id="UP000199197"/>
    </source>
</evidence>
<evidence type="ECO:0000256" key="1">
    <source>
        <dbReference type="ARBA" id="ARBA00013332"/>
    </source>
</evidence>
<sequence length="228" mass="26292">MEKTIAIIEDDKDILELVSLHLQKAGFKVKKFTDGESFFRYLRTDKPNLLVLDLMLPDIDGLEICKSLRIDPETKEIPIIILTAKIEETDKIIGLELGADDYITKPFSPRELVARVKAILRRTSTEEAKHEIITIADNLKIDLNRMEVFVEDEKIDLTLTEFKILKLLAQKPGWVFSREQILRSIWGDEKNVYDRTVDVHIKNLRDKLGKFGKLIKSVRGVGYKIDVE</sequence>
<evidence type="ECO:0000256" key="2">
    <source>
        <dbReference type="ARBA" id="ARBA00022553"/>
    </source>
</evidence>
<dbReference type="Gene3D" id="3.40.50.2300">
    <property type="match status" value="1"/>
</dbReference>
<dbReference type="Pfam" id="PF00486">
    <property type="entry name" value="Trans_reg_C"/>
    <property type="match status" value="1"/>
</dbReference>
<dbReference type="EMBL" id="CZVW01000008">
    <property type="protein sequence ID" value="CUT00971.1"/>
    <property type="molecule type" value="Genomic_DNA"/>
</dbReference>
<dbReference type="Gene3D" id="1.10.10.10">
    <property type="entry name" value="Winged helix-like DNA-binding domain superfamily/Winged helix DNA-binding domain"/>
    <property type="match status" value="1"/>
</dbReference>
<dbReference type="CDD" id="cd00383">
    <property type="entry name" value="trans_reg_C"/>
    <property type="match status" value="1"/>
</dbReference>
<dbReference type="GO" id="GO:0032993">
    <property type="term" value="C:protein-DNA complex"/>
    <property type="evidence" value="ECO:0007669"/>
    <property type="project" value="TreeGrafter"/>
</dbReference>
<dbReference type="SMART" id="SM00862">
    <property type="entry name" value="Trans_reg_C"/>
    <property type="match status" value="1"/>
</dbReference>
<evidence type="ECO:0000259" key="8">
    <source>
        <dbReference type="PROSITE" id="PS50110"/>
    </source>
</evidence>
<dbReference type="PROSITE" id="PS50110">
    <property type="entry name" value="RESPONSE_REGULATORY"/>
    <property type="match status" value="1"/>
</dbReference>
<dbReference type="InterPro" id="IPR001789">
    <property type="entry name" value="Sig_transdc_resp-reg_receiver"/>
</dbReference>
<dbReference type="FunFam" id="1.10.10.10:FF:000018">
    <property type="entry name" value="DNA-binding response regulator ResD"/>
    <property type="match status" value="1"/>
</dbReference>
<evidence type="ECO:0000256" key="7">
    <source>
        <dbReference type="PROSITE-ProRule" id="PRU01091"/>
    </source>
</evidence>
<evidence type="ECO:0000256" key="6">
    <source>
        <dbReference type="PROSITE-ProRule" id="PRU00169"/>
    </source>
</evidence>
<feature type="DNA-binding region" description="OmpR/PhoB-type" evidence="7">
    <location>
        <begin position="130"/>
        <end position="227"/>
    </location>
</feature>
<dbReference type="GO" id="GO:0006355">
    <property type="term" value="P:regulation of DNA-templated transcription"/>
    <property type="evidence" value="ECO:0007669"/>
    <property type="project" value="InterPro"/>
</dbReference>
<feature type="modified residue" description="4-aspartylphosphate" evidence="6">
    <location>
        <position position="53"/>
    </location>
</feature>
<dbReference type="SMART" id="SM00448">
    <property type="entry name" value="REC"/>
    <property type="match status" value="1"/>
</dbReference>
<keyword evidence="4 7" id="KW-0238">DNA-binding</keyword>
<dbReference type="PANTHER" id="PTHR48111:SF40">
    <property type="entry name" value="PHOSPHATE REGULON TRANSCRIPTIONAL REGULATORY PROTEIN PHOB"/>
    <property type="match status" value="1"/>
</dbReference>
<dbReference type="InterPro" id="IPR016032">
    <property type="entry name" value="Sig_transdc_resp-reg_C-effctor"/>
</dbReference>
<reference evidence="11" key="1">
    <citation type="submission" date="2015-11" db="EMBL/GenBank/DDBJ databases">
        <authorList>
            <person name="Varghese N."/>
        </authorList>
    </citation>
    <scope>NUCLEOTIDE SEQUENCE [LARGE SCALE GENOMIC DNA]</scope>
    <source>
        <strain evidence="11">JGI-23</strain>
    </source>
</reference>
<dbReference type="Pfam" id="PF00072">
    <property type="entry name" value="Response_reg"/>
    <property type="match status" value="1"/>
</dbReference>
<dbReference type="GO" id="GO:0005829">
    <property type="term" value="C:cytosol"/>
    <property type="evidence" value="ECO:0007669"/>
    <property type="project" value="TreeGrafter"/>
</dbReference>
<feature type="domain" description="OmpR/PhoB-type" evidence="9">
    <location>
        <begin position="130"/>
        <end position="227"/>
    </location>
</feature>